<sequence length="246" mass="27619">MKELWREASKVGRGLWYVDKQYCALCGAEKGPICMTCRTKYLRSDLRRCGRCGKLVQSEKLYCLDCAAGRGPKQLDQVTAWGHYSGKLKEFIQTVKFKAQPRLIREISRPFSDWAISQLPAVDGIVAVPMHKTRLAERGFNQAEVIASALHWELGLPILPGVDRIEPRSSQVLLSRQERLHNLKGIFVVRQPEYYQGRTVWIIDDVTTTGATFEAVAGVLRESGVRAIYGLCLAAGLEKKLVPLSD</sequence>
<dbReference type="STRING" id="1121420.SAMN02746098_00465"/>
<gene>
    <name evidence="2" type="ORF">SAMN02746098_00465</name>
</gene>
<proteinExistence type="inferred from homology"/>
<comment type="similarity">
    <text evidence="1">Belongs to the ComF/GntX family.</text>
</comment>
<dbReference type="Proteomes" id="UP000183954">
    <property type="component" value="Unassembled WGS sequence"/>
</dbReference>
<dbReference type="InterPro" id="IPR000836">
    <property type="entry name" value="PRTase_dom"/>
</dbReference>
<dbReference type="RefSeq" id="WP_073027554.1">
    <property type="nucleotide sequence ID" value="NZ_FQXJ01000003.1"/>
</dbReference>
<reference evidence="3" key="1">
    <citation type="submission" date="2016-11" db="EMBL/GenBank/DDBJ databases">
        <authorList>
            <person name="Varghese N."/>
            <person name="Submissions S."/>
        </authorList>
    </citation>
    <scope>NUCLEOTIDE SEQUENCE [LARGE SCALE GENOMIC DNA]</scope>
    <source>
        <strain evidence="3">DSM 15449</strain>
    </source>
</reference>
<dbReference type="Gene3D" id="3.40.50.2020">
    <property type="match status" value="1"/>
</dbReference>
<dbReference type="OrthoDB" id="9779910at2"/>
<evidence type="ECO:0000313" key="2">
    <source>
        <dbReference type="EMBL" id="SHH21594.1"/>
    </source>
</evidence>
<name>A0A1M5R5D1_9FIRM</name>
<dbReference type="PANTHER" id="PTHR47505">
    <property type="entry name" value="DNA UTILIZATION PROTEIN YHGH"/>
    <property type="match status" value="1"/>
</dbReference>
<accession>A0A1M5R5D1</accession>
<dbReference type="PANTHER" id="PTHR47505:SF1">
    <property type="entry name" value="DNA UTILIZATION PROTEIN YHGH"/>
    <property type="match status" value="1"/>
</dbReference>
<dbReference type="InterPro" id="IPR051910">
    <property type="entry name" value="ComF/GntX_DNA_util-trans"/>
</dbReference>
<dbReference type="AlphaFoldDB" id="A0A1M5R5D1"/>
<keyword evidence="3" id="KW-1185">Reference proteome</keyword>
<protein>
    <submittedName>
        <fullName evidence="2">ComF family protein</fullName>
    </submittedName>
</protein>
<dbReference type="EMBL" id="FQXJ01000003">
    <property type="protein sequence ID" value="SHH21594.1"/>
    <property type="molecule type" value="Genomic_DNA"/>
</dbReference>
<dbReference type="CDD" id="cd06223">
    <property type="entry name" value="PRTases_typeI"/>
    <property type="match status" value="1"/>
</dbReference>
<dbReference type="SUPFAM" id="SSF53271">
    <property type="entry name" value="PRTase-like"/>
    <property type="match status" value="1"/>
</dbReference>
<dbReference type="InterPro" id="IPR029057">
    <property type="entry name" value="PRTase-like"/>
</dbReference>
<evidence type="ECO:0000256" key="1">
    <source>
        <dbReference type="ARBA" id="ARBA00008007"/>
    </source>
</evidence>
<evidence type="ECO:0000313" key="3">
    <source>
        <dbReference type="Proteomes" id="UP000183954"/>
    </source>
</evidence>
<organism evidence="2 3">
    <name type="scientific">Desulfosporosinus lacus DSM 15449</name>
    <dbReference type="NCBI Taxonomy" id="1121420"/>
    <lineage>
        <taxon>Bacteria</taxon>
        <taxon>Bacillati</taxon>
        <taxon>Bacillota</taxon>
        <taxon>Clostridia</taxon>
        <taxon>Eubacteriales</taxon>
        <taxon>Desulfitobacteriaceae</taxon>
        <taxon>Desulfosporosinus</taxon>
    </lineage>
</organism>